<keyword evidence="1" id="KW-1133">Transmembrane helix</keyword>
<dbReference type="AlphaFoldDB" id="A0A8E2FCD1"/>
<feature type="transmembrane region" description="Helical" evidence="1">
    <location>
        <begin position="36"/>
        <end position="58"/>
    </location>
</feature>
<organism evidence="2 3">
    <name type="scientific">Glonium stellatum</name>
    <dbReference type="NCBI Taxonomy" id="574774"/>
    <lineage>
        <taxon>Eukaryota</taxon>
        <taxon>Fungi</taxon>
        <taxon>Dikarya</taxon>
        <taxon>Ascomycota</taxon>
        <taxon>Pezizomycotina</taxon>
        <taxon>Dothideomycetes</taxon>
        <taxon>Pleosporomycetidae</taxon>
        <taxon>Gloniales</taxon>
        <taxon>Gloniaceae</taxon>
        <taxon>Glonium</taxon>
    </lineage>
</organism>
<gene>
    <name evidence="2" type="ORF">AOQ84DRAFT_359404</name>
</gene>
<evidence type="ECO:0000313" key="2">
    <source>
        <dbReference type="EMBL" id="OCL13858.1"/>
    </source>
</evidence>
<sequence>MEGRSGITDMARENQTRQLRPGTGAFMITSSEVLTFSVHALIVIPTVTIGMVLLSLLLRRFPNPWRSYRGTGGHYTGLAAEEGQVFIGADEEDWGDYRDQGCGKGE</sequence>
<name>A0A8E2FCD1_9PEZI</name>
<keyword evidence="1" id="KW-0472">Membrane</keyword>
<protein>
    <submittedName>
        <fullName evidence="2">Uncharacterized protein</fullName>
    </submittedName>
</protein>
<dbReference type="Proteomes" id="UP000250140">
    <property type="component" value="Unassembled WGS sequence"/>
</dbReference>
<keyword evidence="3" id="KW-1185">Reference proteome</keyword>
<dbReference type="OrthoDB" id="5337208at2759"/>
<keyword evidence="1" id="KW-0812">Transmembrane</keyword>
<dbReference type="EMBL" id="KV748662">
    <property type="protein sequence ID" value="OCL13858.1"/>
    <property type="molecule type" value="Genomic_DNA"/>
</dbReference>
<accession>A0A8E2FCD1</accession>
<reference evidence="2 3" key="1">
    <citation type="journal article" date="2016" name="Nat. Commun.">
        <title>Ectomycorrhizal ecology is imprinted in the genome of the dominant symbiotic fungus Cenococcum geophilum.</title>
        <authorList>
            <consortium name="DOE Joint Genome Institute"/>
            <person name="Peter M."/>
            <person name="Kohler A."/>
            <person name="Ohm R.A."/>
            <person name="Kuo A."/>
            <person name="Krutzmann J."/>
            <person name="Morin E."/>
            <person name="Arend M."/>
            <person name="Barry K.W."/>
            <person name="Binder M."/>
            <person name="Choi C."/>
            <person name="Clum A."/>
            <person name="Copeland A."/>
            <person name="Grisel N."/>
            <person name="Haridas S."/>
            <person name="Kipfer T."/>
            <person name="LaButti K."/>
            <person name="Lindquist E."/>
            <person name="Lipzen A."/>
            <person name="Maire R."/>
            <person name="Meier B."/>
            <person name="Mihaltcheva S."/>
            <person name="Molinier V."/>
            <person name="Murat C."/>
            <person name="Poggeler S."/>
            <person name="Quandt C.A."/>
            <person name="Sperisen C."/>
            <person name="Tritt A."/>
            <person name="Tisserant E."/>
            <person name="Crous P.W."/>
            <person name="Henrissat B."/>
            <person name="Nehls U."/>
            <person name="Egli S."/>
            <person name="Spatafora J.W."/>
            <person name="Grigoriev I.V."/>
            <person name="Martin F.M."/>
        </authorList>
    </citation>
    <scope>NUCLEOTIDE SEQUENCE [LARGE SCALE GENOMIC DNA]</scope>
    <source>
        <strain evidence="2 3">CBS 207.34</strain>
    </source>
</reference>
<evidence type="ECO:0000256" key="1">
    <source>
        <dbReference type="SAM" id="Phobius"/>
    </source>
</evidence>
<evidence type="ECO:0000313" key="3">
    <source>
        <dbReference type="Proteomes" id="UP000250140"/>
    </source>
</evidence>
<proteinExistence type="predicted"/>